<dbReference type="SUPFAM" id="SSF55298">
    <property type="entry name" value="YjgF-like"/>
    <property type="match status" value="1"/>
</dbReference>
<evidence type="ECO:0000256" key="2">
    <source>
        <dbReference type="SAM" id="SignalP"/>
    </source>
</evidence>
<feature type="chain" id="PRO_5024294245" evidence="2">
    <location>
        <begin position="20"/>
        <end position="154"/>
    </location>
</feature>
<dbReference type="PANTHER" id="PTHR11803:SF39">
    <property type="entry name" value="2-IMINOBUTANOATE_2-IMINOPROPANOATE DEAMINASE"/>
    <property type="match status" value="1"/>
</dbReference>
<accession>A0A5M6D2K8</accession>
<feature type="signal peptide" evidence="2">
    <location>
        <begin position="1"/>
        <end position="19"/>
    </location>
</feature>
<evidence type="ECO:0000256" key="1">
    <source>
        <dbReference type="ARBA" id="ARBA00010552"/>
    </source>
</evidence>
<dbReference type="Pfam" id="PF01042">
    <property type="entry name" value="Ribonuc_L-PSP"/>
    <property type="match status" value="1"/>
</dbReference>
<dbReference type="FunFam" id="3.30.1330.40:FF:000001">
    <property type="entry name" value="L-PSP family endoribonuclease"/>
    <property type="match status" value="1"/>
</dbReference>
<dbReference type="EMBL" id="VWSF01000025">
    <property type="protein sequence ID" value="KAA5540830.1"/>
    <property type="molecule type" value="Genomic_DNA"/>
</dbReference>
<organism evidence="3 4">
    <name type="scientific">Adhaeribacter rhizoryzae</name>
    <dbReference type="NCBI Taxonomy" id="2607907"/>
    <lineage>
        <taxon>Bacteria</taxon>
        <taxon>Pseudomonadati</taxon>
        <taxon>Bacteroidota</taxon>
        <taxon>Cytophagia</taxon>
        <taxon>Cytophagales</taxon>
        <taxon>Hymenobacteraceae</taxon>
        <taxon>Adhaeribacter</taxon>
    </lineage>
</organism>
<protein>
    <submittedName>
        <fullName evidence="3">RidA family protein</fullName>
    </submittedName>
</protein>
<dbReference type="RefSeq" id="WP_150092146.1">
    <property type="nucleotide sequence ID" value="NZ_VWSF01000025.1"/>
</dbReference>
<dbReference type="InterPro" id="IPR006175">
    <property type="entry name" value="YjgF/YER057c/UK114"/>
</dbReference>
<proteinExistence type="inferred from homology"/>
<keyword evidence="2" id="KW-0732">Signal</keyword>
<reference evidence="3 4" key="1">
    <citation type="submission" date="2019-09" db="EMBL/GenBank/DDBJ databases">
        <title>Genome sequence and assembly of Adhaeribacter sp.</title>
        <authorList>
            <person name="Chhetri G."/>
        </authorList>
    </citation>
    <scope>NUCLEOTIDE SEQUENCE [LARGE SCALE GENOMIC DNA]</scope>
    <source>
        <strain evidence="3 4">DK36</strain>
    </source>
</reference>
<dbReference type="InterPro" id="IPR006056">
    <property type="entry name" value="RidA"/>
</dbReference>
<dbReference type="InterPro" id="IPR035959">
    <property type="entry name" value="RutC-like_sf"/>
</dbReference>
<evidence type="ECO:0000313" key="4">
    <source>
        <dbReference type="Proteomes" id="UP000323426"/>
    </source>
</evidence>
<comment type="similarity">
    <text evidence="1">Belongs to the RutC family.</text>
</comment>
<name>A0A5M6D2K8_9BACT</name>
<comment type="caution">
    <text evidence="3">The sequence shown here is derived from an EMBL/GenBank/DDBJ whole genome shotgun (WGS) entry which is preliminary data.</text>
</comment>
<dbReference type="AlphaFoldDB" id="A0A5M6D2K8"/>
<dbReference type="PANTHER" id="PTHR11803">
    <property type="entry name" value="2-IMINOBUTANOATE/2-IMINOPROPANOATE DEAMINASE RIDA"/>
    <property type="match status" value="1"/>
</dbReference>
<keyword evidence="4" id="KW-1185">Reference proteome</keyword>
<dbReference type="Proteomes" id="UP000323426">
    <property type="component" value="Unassembled WGS sequence"/>
</dbReference>
<gene>
    <name evidence="3" type="ORF">F0145_22245</name>
</gene>
<dbReference type="NCBIfam" id="TIGR00004">
    <property type="entry name" value="Rid family detoxifying hydrolase"/>
    <property type="match status" value="1"/>
</dbReference>
<dbReference type="GO" id="GO:0005829">
    <property type="term" value="C:cytosol"/>
    <property type="evidence" value="ECO:0007669"/>
    <property type="project" value="TreeGrafter"/>
</dbReference>
<sequence length="154" mass="16640">MKNSILISVCLLFATSALAQQAAPAKKTAKKIIKTAQAPQPIGPYSQAVAANGFLFVAGQVGANPQTRQMVTESFEAEATQVLENIKHILKAARLDFRHVVKATIYVKDIGQFAKVNEIYGKYFVSEPPARETVQVANLPGNANIEISVIAIME</sequence>
<evidence type="ECO:0000313" key="3">
    <source>
        <dbReference type="EMBL" id="KAA5540830.1"/>
    </source>
</evidence>
<dbReference type="GO" id="GO:0019239">
    <property type="term" value="F:deaminase activity"/>
    <property type="evidence" value="ECO:0007669"/>
    <property type="project" value="TreeGrafter"/>
</dbReference>
<dbReference type="Gene3D" id="3.30.1330.40">
    <property type="entry name" value="RutC-like"/>
    <property type="match status" value="1"/>
</dbReference>
<dbReference type="CDD" id="cd00448">
    <property type="entry name" value="YjgF_YER057c_UK114_family"/>
    <property type="match status" value="1"/>
</dbReference>